<evidence type="ECO:0000313" key="2">
    <source>
        <dbReference type="EMBL" id="RCI08217.1"/>
    </source>
</evidence>
<dbReference type="PANTHER" id="PTHR28003:SF1">
    <property type="entry name" value="NUCLEOPORIN POM34"/>
    <property type="match status" value="1"/>
</dbReference>
<reference evidence="2 3" key="1">
    <citation type="journal article" date="2015" name="BMC Genomics">
        <title>Insights from the genome of Ophiocordyceps polyrhachis-furcata to pathogenicity and host specificity in insect fungi.</title>
        <authorList>
            <person name="Wichadakul D."/>
            <person name="Kobmoo N."/>
            <person name="Ingsriswang S."/>
            <person name="Tangphatsornruang S."/>
            <person name="Chantasingh D."/>
            <person name="Luangsa-ard J.J."/>
            <person name="Eurwilaichitr L."/>
        </authorList>
    </citation>
    <scope>NUCLEOTIDE SEQUENCE [LARGE SCALE GENOMIC DNA]</scope>
    <source>
        <strain evidence="2 3">BCC 54312</strain>
    </source>
</reference>
<protein>
    <recommendedName>
        <fullName evidence="4">Nuclear pore complex component</fullName>
    </recommendedName>
</protein>
<name>A0A367L1E2_9HYPO</name>
<comment type="caution">
    <text evidence="2">The sequence shown here is derived from an EMBL/GenBank/DDBJ whole genome shotgun (WGS) entry which is preliminary data.</text>
</comment>
<keyword evidence="3" id="KW-1185">Reference proteome</keyword>
<feature type="region of interest" description="Disordered" evidence="1">
    <location>
        <begin position="120"/>
        <end position="175"/>
    </location>
</feature>
<evidence type="ECO:0000256" key="1">
    <source>
        <dbReference type="SAM" id="MobiDB-lite"/>
    </source>
</evidence>
<dbReference type="GO" id="GO:0006606">
    <property type="term" value="P:protein import into nucleus"/>
    <property type="evidence" value="ECO:0007669"/>
    <property type="project" value="TreeGrafter"/>
</dbReference>
<dbReference type="AlphaFoldDB" id="A0A367L1E2"/>
<feature type="compositionally biased region" description="Polar residues" evidence="1">
    <location>
        <begin position="199"/>
        <end position="217"/>
    </location>
</feature>
<dbReference type="InterPro" id="IPR012578">
    <property type="entry name" value="Nucl_pore_cmplx"/>
</dbReference>
<dbReference type="PANTHER" id="PTHR28003">
    <property type="entry name" value="NUCLEOPORIN POM34"/>
    <property type="match status" value="1"/>
</dbReference>
<feature type="compositionally biased region" description="Pro residues" evidence="1">
    <location>
        <begin position="1"/>
        <end position="13"/>
    </location>
</feature>
<dbReference type="GO" id="GO:0005640">
    <property type="term" value="C:nuclear outer membrane"/>
    <property type="evidence" value="ECO:0007669"/>
    <property type="project" value="TreeGrafter"/>
</dbReference>
<feature type="region of interest" description="Disordered" evidence="1">
    <location>
        <begin position="197"/>
        <end position="255"/>
    </location>
</feature>
<accession>A0A367L1E2</accession>
<feature type="region of interest" description="Disordered" evidence="1">
    <location>
        <begin position="1"/>
        <end position="21"/>
    </location>
</feature>
<proteinExistence type="predicted"/>
<dbReference type="EMBL" id="LKCN02000021">
    <property type="protein sequence ID" value="RCI08217.1"/>
    <property type="molecule type" value="Genomic_DNA"/>
</dbReference>
<dbReference type="GO" id="GO:0070762">
    <property type="term" value="C:nuclear pore transmembrane ring"/>
    <property type="evidence" value="ECO:0007669"/>
    <property type="project" value="TreeGrafter"/>
</dbReference>
<dbReference type="STRING" id="1330021.A0A367L1E2"/>
<organism evidence="2 3">
    <name type="scientific">Ophiocordyceps polyrhachis-furcata BCC 54312</name>
    <dbReference type="NCBI Taxonomy" id="1330021"/>
    <lineage>
        <taxon>Eukaryota</taxon>
        <taxon>Fungi</taxon>
        <taxon>Dikarya</taxon>
        <taxon>Ascomycota</taxon>
        <taxon>Pezizomycotina</taxon>
        <taxon>Sordariomycetes</taxon>
        <taxon>Hypocreomycetidae</taxon>
        <taxon>Hypocreales</taxon>
        <taxon>Ophiocordycipitaceae</taxon>
        <taxon>Ophiocordyceps</taxon>
    </lineage>
</organism>
<gene>
    <name evidence="2" type="ORF">L249_6304</name>
</gene>
<evidence type="ECO:0008006" key="4">
    <source>
        <dbReference type="Google" id="ProtNLM"/>
    </source>
</evidence>
<dbReference type="GO" id="GO:0030474">
    <property type="term" value="P:spindle pole body duplication"/>
    <property type="evidence" value="ECO:0007669"/>
    <property type="project" value="TreeGrafter"/>
</dbReference>
<feature type="compositionally biased region" description="Low complexity" evidence="1">
    <location>
        <begin position="219"/>
        <end position="229"/>
    </location>
</feature>
<feature type="compositionally biased region" description="Polar residues" evidence="1">
    <location>
        <begin position="142"/>
        <end position="161"/>
    </location>
</feature>
<sequence>MSTPAAGPPPVPDSPGTWRHPRLDEINRRRSATNFSEKNVRRIAYNLVALLALWAIRRVARLKLDPRILPTNFGYYLSWAWIALQLVPLAQIGLACLPLVRNEDDVSDIPLTATQRKLLGLPPLSTPPTPDGHFSTPPRYSRTPSIAGSVGSRASYNSSPLSGRGSPALQASTGASPSLFSSVGSPLLHKTVGGIAHGQRSSIGSTSPLGASSSVNLFSDPGSPSPSSGKRTSVGLNNKWLYEKGRRTSGSAWPS</sequence>
<dbReference type="Proteomes" id="UP000253664">
    <property type="component" value="Unassembled WGS sequence"/>
</dbReference>
<evidence type="ECO:0000313" key="3">
    <source>
        <dbReference type="Proteomes" id="UP000253664"/>
    </source>
</evidence>
<dbReference type="Pfam" id="PF08058">
    <property type="entry name" value="NPCC"/>
    <property type="match status" value="1"/>
</dbReference>
<dbReference type="OrthoDB" id="429932at2759"/>